<dbReference type="EC" id="3.1.-.-" evidence="12"/>
<comment type="similarity">
    <text evidence="12">Belongs to the CRISPR-associated Cas9 family.</text>
</comment>
<feature type="active site" description="For RuvC-like nuclease domain" evidence="12">
    <location>
        <position position="10"/>
    </location>
</feature>
<dbReference type="GO" id="GO:0016787">
    <property type="term" value="F:hydrolase activity"/>
    <property type="evidence" value="ECO:0007669"/>
    <property type="project" value="UniProtKB-KW"/>
</dbReference>
<evidence type="ECO:0000256" key="5">
    <source>
        <dbReference type="ARBA" id="ARBA00022801"/>
    </source>
</evidence>
<dbReference type="Pfam" id="PF18541">
    <property type="entry name" value="RuvC_III"/>
    <property type="match status" value="2"/>
</dbReference>
<comment type="caution">
    <text evidence="12">Lacks conserved residue(s) required for the propagation of feature annotation.</text>
</comment>
<feature type="region of interest" description="Disordered" evidence="13">
    <location>
        <begin position="951"/>
        <end position="977"/>
    </location>
</feature>
<reference evidence="15" key="1">
    <citation type="submission" date="2020-11" db="EMBL/GenBank/DDBJ databases">
        <title>Azospira inquinata sp. nov.</title>
        <authorList>
            <person name="Moe W.M."/>
            <person name="Mikes M.C."/>
        </authorList>
    </citation>
    <scope>NUCLEOTIDE SEQUENCE</scope>
    <source>
        <strain evidence="15">Azo-3</strain>
    </source>
</reference>
<keyword evidence="7 12" id="KW-0694">RNA-binding</keyword>
<evidence type="ECO:0000256" key="11">
    <source>
        <dbReference type="ARBA" id="ARBA00046380"/>
    </source>
</evidence>
<dbReference type="PROSITE" id="PS51749">
    <property type="entry name" value="HNH_CAS9"/>
    <property type="match status" value="1"/>
</dbReference>
<dbReference type="Pfam" id="PF13395">
    <property type="entry name" value="HNH_4"/>
    <property type="match status" value="1"/>
</dbReference>
<dbReference type="HAMAP" id="MF_01480">
    <property type="entry name" value="Cas9"/>
    <property type="match status" value="1"/>
</dbReference>
<sequence>MSTTYTIGLDIGIASVGWCVLGENHIINLGVRAFDKAETAKEGESLNLVRRNARLMRRRLFRRAWRLKKLSRLLKNERLITDTKIFQPKHPFTRPLWQLRVFGIDHRLNDEEWARVIYHLCKHRGFHWISRAEAKQAEGDSKSEGGKVKKGLAGTAELMAGKGYRSAAEMVVNEFVKPQLDSDGLIRTDKQGNPIPTSAARNKQGEYTKALSRELLAKELTLLFEKQREFGNPHASSRLETTILGNGDKKSGLFWQQKPALAGADLLTMLGACTFEKDEYRAPKASFTAERHVWLTRLNNLRIVTGGVTRQLTEQERQLCLLLPYQQAGDLTYKQLGKALTQAGLLEAGSFKFIGLAYPTEGQKANSKTEDPESATLIKVPAWQELRKTLTKAGLNEEWKKLSGDALCGQPEIFDQIAWVLSVYKDDDEVRAELAKLSLPNRDALIDALLNIRFDKFHALSLKALRAIVPHMEKGLRYDEACIEAGYHHSQLHKIGEGEHKYLPSLYAGRDEDGRMRFTEDADIPRNPVVLRSLNQARKVVNAIVRRYGSPAAVHIEMARDLSRPLDERNKIKKEQDEYQARNQRDRERFIELFGYPPKGLEFEKWRLYREQNGQCIYTQKPLAPSGNVAEIFLDGSTEIDHALPYSRSFDDSKNNKVLVLTRENRDKGNRTPYEYLGGAENSERWQRFVAFVEANKAYRLAKRTRLLRKDFGEKEAEEFKERNLNDTRYICRFFKNYVERYLKLADGSQAKHCVVLSGQLTNFLRARWGLLKVRSDSDRHHALDAAVVAACSHSMVQRLSNYSRTRELEQVRNGFVDIETGEIANPAMHKQLREHFPDPWPYFRNELEARLKIDSPELLREEMARLGSYSEEELAALKPLFVSRAPQRRNGGAAHKDTIYGQPERFKGKGSVTQKVALASLTLKDLESLADPHRNTKLYGAIRERLEAHGGKGDKAFPASNPLRKPDKDGNPTGPIVRSVTKVIDKLSGIPVRGGIAKNDTMLRVDVFTKAGKFHLVPVYVHHRVTGLPNRAIVAFKDEEEWTLVDESFEWCFSLYPNDLVQIRLKKESFLGYYTGTDRSTGAISLWAHDRNQAVGKEGLMRGIGVKTAVSIEKFHVDTLGNIYPAPPEKRRGLA</sequence>
<keyword evidence="16" id="KW-1185">Reference proteome</keyword>
<accession>A0A975XV03</accession>
<dbReference type="InterPro" id="IPR033114">
    <property type="entry name" value="HNH_CAS9"/>
</dbReference>
<evidence type="ECO:0000256" key="3">
    <source>
        <dbReference type="ARBA" id="ARBA00022723"/>
    </source>
</evidence>
<evidence type="ECO:0000256" key="12">
    <source>
        <dbReference type="HAMAP-Rule" id="MF_01480"/>
    </source>
</evidence>
<dbReference type="GO" id="GO:0046872">
    <property type="term" value="F:metal ion binding"/>
    <property type="evidence" value="ECO:0007669"/>
    <property type="project" value="UniProtKB-UniRule"/>
</dbReference>
<dbReference type="GO" id="GO:0003723">
    <property type="term" value="F:RNA binding"/>
    <property type="evidence" value="ECO:0007669"/>
    <property type="project" value="UniProtKB-UniRule"/>
</dbReference>
<evidence type="ECO:0000256" key="10">
    <source>
        <dbReference type="ARBA" id="ARBA00023211"/>
    </source>
</evidence>
<proteinExistence type="inferred from homology"/>
<keyword evidence="6" id="KW-0460">Magnesium</keyword>
<dbReference type="InterPro" id="IPR003615">
    <property type="entry name" value="HNH_nuc"/>
</dbReference>
<dbReference type="Proteomes" id="UP000683428">
    <property type="component" value="Chromosome"/>
</dbReference>
<evidence type="ECO:0000256" key="13">
    <source>
        <dbReference type="SAM" id="MobiDB-lite"/>
    </source>
</evidence>
<dbReference type="KEGG" id="aiq:Azoinq_01600"/>
<dbReference type="EMBL" id="CP064782">
    <property type="protein sequence ID" value="QWT49338.1"/>
    <property type="molecule type" value="Genomic_DNA"/>
</dbReference>
<keyword evidence="10" id="KW-0464">Manganese</keyword>
<comment type="subunit">
    <text evidence="11 12">Monomer. Binds crRNA and tracrRNA.</text>
</comment>
<dbReference type="InterPro" id="IPR028629">
    <property type="entry name" value="Cas9"/>
</dbReference>
<dbReference type="NCBIfam" id="TIGR01865">
    <property type="entry name" value="cas_Csn1"/>
    <property type="match status" value="1"/>
</dbReference>
<evidence type="ECO:0000256" key="9">
    <source>
        <dbReference type="ARBA" id="ARBA00023125"/>
    </source>
</evidence>
<dbReference type="GO" id="GO:0051607">
    <property type="term" value="P:defense response to virus"/>
    <property type="evidence" value="ECO:0007669"/>
    <property type="project" value="UniProtKB-UniRule"/>
</dbReference>
<protein>
    <recommendedName>
        <fullName evidence="12">CRISPR-associated endonuclease Cas9</fullName>
        <ecNumber evidence="12">3.1.-.-</ecNumber>
    </recommendedName>
</protein>
<keyword evidence="4 12" id="KW-0255">Endonuclease</keyword>
<comment type="cofactor">
    <cofactor evidence="1">
        <name>Mg(2+)</name>
        <dbReference type="ChEBI" id="CHEBI:18420"/>
    </cofactor>
</comment>
<evidence type="ECO:0000256" key="8">
    <source>
        <dbReference type="ARBA" id="ARBA00023118"/>
    </source>
</evidence>
<evidence type="ECO:0000259" key="14">
    <source>
        <dbReference type="PROSITE" id="PS51749"/>
    </source>
</evidence>
<keyword evidence="2 12" id="KW-0540">Nuclease</keyword>
<dbReference type="GO" id="GO:0003677">
    <property type="term" value="F:DNA binding"/>
    <property type="evidence" value="ECO:0007669"/>
    <property type="project" value="UniProtKB-UniRule"/>
</dbReference>
<keyword evidence="3" id="KW-0479">Metal-binding</keyword>
<gene>
    <name evidence="12 15" type="primary">cas9</name>
    <name evidence="15" type="ORF">Azoinq_01600</name>
</gene>
<keyword evidence="5 12" id="KW-0378">Hydrolase</keyword>
<evidence type="ECO:0000256" key="7">
    <source>
        <dbReference type="ARBA" id="ARBA00022884"/>
    </source>
</evidence>
<keyword evidence="8 12" id="KW-0051">Antiviral defense</keyword>
<dbReference type="InterPro" id="IPR041383">
    <property type="entry name" value="RuvC_III"/>
</dbReference>
<dbReference type="AlphaFoldDB" id="A0A975XV03"/>
<evidence type="ECO:0000313" key="15">
    <source>
        <dbReference type="EMBL" id="QWT49338.1"/>
    </source>
</evidence>
<organism evidence="15 16">
    <name type="scientific">Azospira inquinata</name>
    <dbReference type="NCBI Taxonomy" id="2785627"/>
    <lineage>
        <taxon>Bacteria</taxon>
        <taxon>Pseudomonadati</taxon>
        <taxon>Pseudomonadota</taxon>
        <taxon>Betaproteobacteria</taxon>
        <taxon>Rhodocyclales</taxon>
        <taxon>Rhodocyclaceae</taxon>
        <taxon>Azospira</taxon>
    </lineage>
</organism>
<dbReference type="GO" id="GO:0004519">
    <property type="term" value="F:endonuclease activity"/>
    <property type="evidence" value="ECO:0007669"/>
    <property type="project" value="UniProtKB-UniRule"/>
</dbReference>
<evidence type="ECO:0000256" key="1">
    <source>
        <dbReference type="ARBA" id="ARBA00001946"/>
    </source>
</evidence>
<evidence type="ECO:0000313" key="16">
    <source>
        <dbReference type="Proteomes" id="UP000683428"/>
    </source>
</evidence>
<evidence type="ECO:0000256" key="2">
    <source>
        <dbReference type="ARBA" id="ARBA00022722"/>
    </source>
</evidence>
<evidence type="ECO:0000256" key="4">
    <source>
        <dbReference type="ARBA" id="ARBA00022759"/>
    </source>
</evidence>
<comment type="domain">
    <text evidence="12">Has 2 endonuclease domains. The discontinuous RuvC-like domain cleaves the target DNA noncomplementary to crRNA while the HNH nuclease domain cleaves the target DNA complementary to crRNA.</text>
</comment>
<name>A0A975XV03_9RHOO</name>
<dbReference type="GO" id="GO:0043571">
    <property type="term" value="P:maintenance of CRISPR repeat elements"/>
    <property type="evidence" value="ECO:0007669"/>
    <property type="project" value="UniProtKB-UniRule"/>
</dbReference>
<dbReference type="RefSeq" id="WP_216127425.1">
    <property type="nucleotide sequence ID" value="NZ_CP064782.1"/>
</dbReference>
<evidence type="ECO:0000256" key="6">
    <source>
        <dbReference type="ARBA" id="ARBA00022842"/>
    </source>
</evidence>
<feature type="active site" description="Proton acceptor for HNH nuclease domain" evidence="12">
    <location>
        <position position="642"/>
    </location>
</feature>
<comment type="function">
    <text evidence="12">CRISPR (clustered regularly interspaced short palindromic repeat) is an adaptive immune system that provides protection against mobile genetic elements (viruses, transposable elements and conjugative plasmids). CRISPR clusters contain spacers, sequences complementary to antecedent mobile elements, and target invading nucleic acids. CRISPR clusters are transcribed and processed into CRISPR RNA (crRNA). In type II CRISPR systems correct processing of pre-crRNA requires a trans-encoded small RNA (tracrRNA), endogenous ribonuclease 3 (rnc) and this protein. The tracrRNA serves as a guide for ribonuclease 3-aided processing of pre-crRNA. Subsequently Cas9/crRNA/tracrRNA endonucleolytically cleaves linear or circular dsDNA target complementary to the spacer; Cas9 is inactive in the absence of the 2 guide RNAs (gRNA). Cas9 recognizes the protospacer adjacent motif (PAM) in the CRISPR repeat sequences to help distinguish self versus nonself, as targets within the bacterial CRISPR locus do not have PAMs. PAM recognition is also required for catalytic activity.</text>
</comment>
<feature type="domain" description="HNH Cas9-type" evidence="14">
    <location>
        <begin position="565"/>
        <end position="725"/>
    </location>
</feature>
<keyword evidence="9 12" id="KW-0238">DNA-binding</keyword>